<feature type="compositionally biased region" description="Basic residues" evidence="1">
    <location>
        <begin position="85"/>
        <end position="97"/>
    </location>
</feature>
<organism evidence="2">
    <name type="scientific">Magallana gigas</name>
    <name type="common">Pacific oyster</name>
    <name type="synonym">Crassostrea gigas</name>
    <dbReference type="NCBI Taxonomy" id="29159"/>
    <lineage>
        <taxon>Eukaryota</taxon>
        <taxon>Metazoa</taxon>
        <taxon>Spiralia</taxon>
        <taxon>Lophotrochozoa</taxon>
        <taxon>Mollusca</taxon>
        <taxon>Bivalvia</taxon>
        <taxon>Autobranchia</taxon>
        <taxon>Pteriomorphia</taxon>
        <taxon>Ostreida</taxon>
        <taxon>Ostreoidea</taxon>
        <taxon>Ostreidae</taxon>
        <taxon>Magallana</taxon>
    </lineage>
</organism>
<evidence type="ECO:0000313" key="2">
    <source>
        <dbReference type="EMBL" id="EKC26262.1"/>
    </source>
</evidence>
<feature type="region of interest" description="Disordered" evidence="1">
    <location>
        <begin position="78"/>
        <end position="145"/>
    </location>
</feature>
<sequence length="145" mass="16578">MVVRVTRSSKKRVVFIKTQLQRRATGIASKISIVWSNIREVIPIVSQPRRRDRVSNNKSPCGIRTRDVGITTLYPLIYGGEGGKLRRAPSWRKKFRTKDRSRESGDEGEPSGTEGQTQQSPQHSRRQGGADNSMHRRTTEHMMNY</sequence>
<dbReference type="InParanoid" id="K1PPW0"/>
<name>K1PPW0_MAGGI</name>
<dbReference type="AlphaFoldDB" id="K1PPW0"/>
<dbReference type="EMBL" id="JH823230">
    <property type="protein sequence ID" value="EKC26262.1"/>
    <property type="molecule type" value="Genomic_DNA"/>
</dbReference>
<reference evidence="2" key="1">
    <citation type="journal article" date="2012" name="Nature">
        <title>The oyster genome reveals stress adaptation and complexity of shell formation.</title>
        <authorList>
            <person name="Zhang G."/>
            <person name="Fang X."/>
            <person name="Guo X."/>
            <person name="Li L."/>
            <person name="Luo R."/>
            <person name="Xu F."/>
            <person name="Yang P."/>
            <person name="Zhang L."/>
            <person name="Wang X."/>
            <person name="Qi H."/>
            <person name="Xiong Z."/>
            <person name="Que H."/>
            <person name="Xie Y."/>
            <person name="Holland P.W."/>
            <person name="Paps J."/>
            <person name="Zhu Y."/>
            <person name="Wu F."/>
            <person name="Chen Y."/>
            <person name="Wang J."/>
            <person name="Peng C."/>
            <person name="Meng J."/>
            <person name="Yang L."/>
            <person name="Liu J."/>
            <person name="Wen B."/>
            <person name="Zhang N."/>
            <person name="Huang Z."/>
            <person name="Zhu Q."/>
            <person name="Feng Y."/>
            <person name="Mount A."/>
            <person name="Hedgecock D."/>
            <person name="Xu Z."/>
            <person name="Liu Y."/>
            <person name="Domazet-Loso T."/>
            <person name="Du Y."/>
            <person name="Sun X."/>
            <person name="Zhang S."/>
            <person name="Liu B."/>
            <person name="Cheng P."/>
            <person name="Jiang X."/>
            <person name="Li J."/>
            <person name="Fan D."/>
            <person name="Wang W."/>
            <person name="Fu W."/>
            <person name="Wang T."/>
            <person name="Wang B."/>
            <person name="Zhang J."/>
            <person name="Peng Z."/>
            <person name="Li Y."/>
            <person name="Li N."/>
            <person name="Wang J."/>
            <person name="Chen M."/>
            <person name="He Y."/>
            <person name="Tan F."/>
            <person name="Song X."/>
            <person name="Zheng Q."/>
            <person name="Huang R."/>
            <person name="Yang H."/>
            <person name="Du X."/>
            <person name="Chen L."/>
            <person name="Yang M."/>
            <person name="Gaffney P.M."/>
            <person name="Wang S."/>
            <person name="Luo L."/>
            <person name="She Z."/>
            <person name="Ming Y."/>
            <person name="Huang W."/>
            <person name="Zhang S."/>
            <person name="Huang B."/>
            <person name="Zhang Y."/>
            <person name="Qu T."/>
            <person name="Ni P."/>
            <person name="Miao G."/>
            <person name="Wang J."/>
            <person name="Wang Q."/>
            <person name="Steinberg C.E."/>
            <person name="Wang H."/>
            <person name="Li N."/>
            <person name="Qian L."/>
            <person name="Zhang G."/>
            <person name="Li Y."/>
            <person name="Yang H."/>
            <person name="Liu X."/>
            <person name="Wang J."/>
            <person name="Yin Y."/>
            <person name="Wang J."/>
        </authorList>
    </citation>
    <scope>NUCLEOTIDE SEQUENCE [LARGE SCALE GENOMIC DNA]</scope>
    <source>
        <strain evidence="2">05x7-T-G4-1.051#20</strain>
    </source>
</reference>
<protein>
    <submittedName>
        <fullName evidence="2">Uncharacterized protein</fullName>
    </submittedName>
</protein>
<dbReference type="HOGENOM" id="CLU_1788705_0_0_1"/>
<evidence type="ECO:0000256" key="1">
    <source>
        <dbReference type="SAM" id="MobiDB-lite"/>
    </source>
</evidence>
<gene>
    <name evidence="2" type="ORF">CGI_10024115</name>
</gene>
<feature type="compositionally biased region" description="Basic and acidic residues" evidence="1">
    <location>
        <begin position="133"/>
        <end position="145"/>
    </location>
</feature>
<proteinExistence type="predicted"/>
<accession>K1PPW0</accession>
<feature type="compositionally biased region" description="Polar residues" evidence="1">
    <location>
        <begin position="113"/>
        <end position="122"/>
    </location>
</feature>